<protein>
    <submittedName>
        <fullName evidence="6">Transcriptional regulator</fullName>
    </submittedName>
</protein>
<evidence type="ECO:0000256" key="2">
    <source>
        <dbReference type="ARBA" id="ARBA00023015"/>
    </source>
</evidence>
<evidence type="ECO:0000256" key="3">
    <source>
        <dbReference type="ARBA" id="ARBA00023125"/>
    </source>
</evidence>
<dbReference type="AlphaFoldDB" id="A0A1Y2LEB8"/>
<evidence type="ECO:0000256" key="1">
    <source>
        <dbReference type="ARBA" id="ARBA00010466"/>
    </source>
</evidence>
<evidence type="ECO:0000313" key="7">
    <source>
        <dbReference type="Proteomes" id="UP000193396"/>
    </source>
</evidence>
<dbReference type="OrthoDB" id="7355674at2"/>
<dbReference type="GO" id="GO:0003677">
    <property type="term" value="F:DNA binding"/>
    <property type="evidence" value="ECO:0007669"/>
    <property type="project" value="UniProtKB-KW"/>
</dbReference>
<keyword evidence="2" id="KW-0805">Transcription regulation</keyword>
<comment type="caution">
    <text evidence="6">The sequence shown here is derived from an EMBL/GenBank/DDBJ whole genome shotgun (WGS) entry which is preliminary data.</text>
</comment>
<dbReference type="RefSeq" id="WP_085615909.1">
    <property type="nucleotide sequence ID" value="NZ_JFKB01000002.1"/>
</dbReference>
<dbReference type="InterPro" id="IPR036388">
    <property type="entry name" value="WH-like_DNA-bd_sf"/>
</dbReference>
<keyword evidence="3" id="KW-0238">DNA-binding</keyword>
<dbReference type="GO" id="GO:0030246">
    <property type="term" value="F:carbohydrate binding"/>
    <property type="evidence" value="ECO:0007669"/>
    <property type="project" value="InterPro"/>
</dbReference>
<name>A0A1Y2LEB8_9PROT</name>
<dbReference type="Gene3D" id="3.40.50.1360">
    <property type="match status" value="1"/>
</dbReference>
<keyword evidence="4" id="KW-0804">Transcription</keyword>
<evidence type="ECO:0000313" key="6">
    <source>
        <dbReference type="EMBL" id="OSQ49428.1"/>
    </source>
</evidence>
<dbReference type="SUPFAM" id="SSF100950">
    <property type="entry name" value="NagB/RpiA/CoA transferase-like"/>
    <property type="match status" value="1"/>
</dbReference>
<evidence type="ECO:0000259" key="5">
    <source>
        <dbReference type="Pfam" id="PF04198"/>
    </source>
</evidence>
<dbReference type="EMBL" id="JFKB01000002">
    <property type="protein sequence ID" value="OSQ49428.1"/>
    <property type="molecule type" value="Genomic_DNA"/>
</dbReference>
<gene>
    <name evidence="6" type="ORF">TALK_03425</name>
</gene>
<dbReference type="STRING" id="1293890.TALK_03425"/>
<dbReference type="Gene3D" id="1.10.10.10">
    <property type="entry name" value="Winged helix-like DNA-binding domain superfamily/Winged helix DNA-binding domain"/>
    <property type="match status" value="1"/>
</dbReference>
<dbReference type="InterPro" id="IPR007324">
    <property type="entry name" value="Sugar-bd_dom_put"/>
</dbReference>
<accession>A0A1Y2LEB8</accession>
<dbReference type="InterPro" id="IPR051054">
    <property type="entry name" value="SorC_transcr_regulators"/>
</dbReference>
<reference evidence="6 7" key="1">
    <citation type="submission" date="2014-03" db="EMBL/GenBank/DDBJ databases">
        <title>The draft genome sequence of Thalassospira alkalitolerans JCM 18968.</title>
        <authorList>
            <person name="Lai Q."/>
            <person name="Shao Z."/>
        </authorList>
    </citation>
    <scope>NUCLEOTIDE SEQUENCE [LARGE SCALE GENOMIC DNA]</scope>
    <source>
        <strain evidence="6 7">JCM 18968</strain>
    </source>
</reference>
<sequence length="321" mass="34898">MSNELHNDSESEAFLAEVCWHYFINEMTQSEVARLLGITRLRVNQAIKTARETGLVRVEIQSFHTTRLSLQQRLKNRLDLAEVIVAPANREAHDYHQPVGAALAALLANGLREGQWKSIGVSWGMTLKNTITRLPRLSLPEVEIVSMIGGTSEGASFNAFGVASGFADRLGAKYALFAAPIYLSPSADRSIFLSDAVFQRHLKKLTILDVAVLVAGDLSDKSFLMSSAVPPHVTADDLAAKGAVGDILGRFLNAHGNEIDHEINSCAVGMDLEELSKVPERVLAAAGKHKVEIIIAAIRRGLVTTLVTDDITAELILEKLE</sequence>
<proteinExistence type="inferred from homology"/>
<evidence type="ECO:0000256" key="4">
    <source>
        <dbReference type="ARBA" id="ARBA00023163"/>
    </source>
</evidence>
<keyword evidence="7" id="KW-1185">Reference proteome</keyword>
<dbReference type="Proteomes" id="UP000193396">
    <property type="component" value="Unassembled WGS sequence"/>
</dbReference>
<organism evidence="6 7">
    <name type="scientific">Thalassospira alkalitolerans</name>
    <dbReference type="NCBI Taxonomy" id="1293890"/>
    <lineage>
        <taxon>Bacteria</taxon>
        <taxon>Pseudomonadati</taxon>
        <taxon>Pseudomonadota</taxon>
        <taxon>Alphaproteobacteria</taxon>
        <taxon>Rhodospirillales</taxon>
        <taxon>Thalassospiraceae</taxon>
        <taxon>Thalassospira</taxon>
    </lineage>
</organism>
<feature type="domain" description="Sugar-binding" evidence="5">
    <location>
        <begin position="67"/>
        <end position="318"/>
    </location>
</feature>
<dbReference type="PANTHER" id="PTHR34294">
    <property type="entry name" value="TRANSCRIPTIONAL REGULATOR-RELATED"/>
    <property type="match status" value="1"/>
</dbReference>
<comment type="similarity">
    <text evidence="1">Belongs to the SorC transcriptional regulatory family.</text>
</comment>
<dbReference type="Pfam" id="PF04198">
    <property type="entry name" value="Sugar-bind"/>
    <property type="match status" value="1"/>
</dbReference>
<dbReference type="InterPro" id="IPR037171">
    <property type="entry name" value="NagB/RpiA_transferase-like"/>
</dbReference>
<dbReference type="PANTHER" id="PTHR34294:SF1">
    <property type="entry name" value="TRANSCRIPTIONAL REGULATOR LSRR"/>
    <property type="match status" value="1"/>
</dbReference>